<dbReference type="InterPro" id="IPR036890">
    <property type="entry name" value="HATPase_C_sf"/>
</dbReference>
<reference evidence="4 5" key="1">
    <citation type="submission" date="2021-02" db="EMBL/GenBank/DDBJ databases">
        <title>Whole genome sequencing of Streptomyces actuosus VRA1.</title>
        <authorList>
            <person name="Sen G."/>
            <person name="Sen A."/>
        </authorList>
    </citation>
    <scope>NUCLEOTIDE SEQUENCE [LARGE SCALE GENOMIC DNA]</scope>
    <source>
        <strain evidence="4 5">VRA1</strain>
    </source>
</reference>
<dbReference type="PANTHER" id="PTHR43156">
    <property type="entry name" value="STAGE II SPORULATION PROTEIN E-RELATED"/>
    <property type="match status" value="1"/>
</dbReference>
<dbReference type="Pfam" id="PF07228">
    <property type="entry name" value="SpoIIE"/>
    <property type="match status" value="1"/>
</dbReference>
<dbReference type="Gene3D" id="3.30.450.40">
    <property type="match status" value="1"/>
</dbReference>
<sequence length="584" mass="62586">MRTTAGRWRSRPGPWVPRGRRALRDVLSPVAEVLGARHRLAWLNAAGLRIGTTLDLRRTAEELADFTVPELADGCAVDLLESVLRFQEGDRRDGHEGALLRAMAVSQVHGLELAPDPVGQPSVHTLQRLGAQCLTSRRPVLVGRMTRADHDAVAPGPEAAELMRRAGVHSYMAVPLIARGELLGLADFIRAGRRPAFTRADLALAMELASKAAVYIDNARLYGRERLQGVMLQRTLLPRATPRTPGLEVSSCYTPTPDPAGVGGDWFDVVALPGGRSAVMVGDVMGRGLAAAATMGRLRTAARTLMALDIAPERMLARLDLAVRDLEEEQVATCLCAVYDPCSSTFRIASAGHPPPLLTLDDGTDCYVDLPVGAPLGTGVIPYDPVECTVAPGGRLMLYTDGLIRSRTTDVDAQLAGLRRTAREALPQAAAVCDAVRSRPGGDPEDDAIVLIAGTVPVTPGDEAHTCALPPDGSAASRARRTVREVLPKWGLPDLVDSTELVVSELVGNALRYGHAPGELRLVRHERLTVEVSDTGPDLPQIQHAELSDEGGRGLQLINMMCRRWGACRTPAGKVVWAEQDLPS</sequence>
<dbReference type="InterPro" id="IPR003018">
    <property type="entry name" value="GAF"/>
</dbReference>
<dbReference type="InterPro" id="IPR052016">
    <property type="entry name" value="Bact_Sigma-Reg"/>
</dbReference>
<dbReference type="InterPro" id="IPR001932">
    <property type="entry name" value="PPM-type_phosphatase-like_dom"/>
</dbReference>
<protein>
    <submittedName>
        <fullName evidence="4">SpoIIE family protein phosphatase</fullName>
    </submittedName>
</protein>
<dbReference type="Gene3D" id="3.60.40.10">
    <property type="entry name" value="PPM-type phosphatase domain"/>
    <property type="match status" value="1"/>
</dbReference>
<evidence type="ECO:0000313" key="4">
    <source>
        <dbReference type="EMBL" id="MBN0043036.1"/>
    </source>
</evidence>
<dbReference type="InterPro" id="IPR003594">
    <property type="entry name" value="HATPase_dom"/>
</dbReference>
<dbReference type="SUPFAM" id="SSF81606">
    <property type="entry name" value="PP2C-like"/>
    <property type="match status" value="1"/>
</dbReference>
<dbReference type="InterPro" id="IPR036457">
    <property type="entry name" value="PPM-type-like_dom_sf"/>
</dbReference>
<keyword evidence="5" id="KW-1185">Reference proteome</keyword>
<dbReference type="PANTHER" id="PTHR43156:SF2">
    <property type="entry name" value="STAGE II SPORULATION PROTEIN E"/>
    <property type="match status" value="1"/>
</dbReference>
<dbReference type="SMART" id="SM00331">
    <property type="entry name" value="PP2C_SIG"/>
    <property type="match status" value="1"/>
</dbReference>
<dbReference type="Proteomes" id="UP000788262">
    <property type="component" value="Unassembled WGS sequence"/>
</dbReference>
<keyword evidence="1" id="KW-0378">Hydrolase</keyword>
<evidence type="ECO:0000259" key="2">
    <source>
        <dbReference type="SMART" id="SM00065"/>
    </source>
</evidence>
<dbReference type="Gene3D" id="3.30.565.10">
    <property type="entry name" value="Histidine kinase-like ATPase, C-terminal domain"/>
    <property type="match status" value="1"/>
</dbReference>
<feature type="domain" description="PPM-type phosphatase" evidence="3">
    <location>
        <begin position="247"/>
        <end position="456"/>
    </location>
</feature>
<evidence type="ECO:0000259" key="3">
    <source>
        <dbReference type="SMART" id="SM00331"/>
    </source>
</evidence>
<dbReference type="InterPro" id="IPR029016">
    <property type="entry name" value="GAF-like_dom_sf"/>
</dbReference>
<dbReference type="CDD" id="cd16936">
    <property type="entry name" value="HATPase_RsbW-like"/>
    <property type="match status" value="1"/>
</dbReference>
<dbReference type="Pfam" id="PF13581">
    <property type="entry name" value="HATPase_c_2"/>
    <property type="match status" value="1"/>
</dbReference>
<dbReference type="SMART" id="SM00065">
    <property type="entry name" value="GAF"/>
    <property type="match status" value="1"/>
</dbReference>
<evidence type="ECO:0000313" key="5">
    <source>
        <dbReference type="Proteomes" id="UP000788262"/>
    </source>
</evidence>
<dbReference type="Pfam" id="PF01590">
    <property type="entry name" value="GAF"/>
    <property type="match status" value="1"/>
</dbReference>
<organism evidence="4 5">
    <name type="scientific">Streptomyces actuosus</name>
    <dbReference type="NCBI Taxonomy" id="1885"/>
    <lineage>
        <taxon>Bacteria</taxon>
        <taxon>Bacillati</taxon>
        <taxon>Actinomycetota</taxon>
        <taxon>Actinomycetes</taxon>
        <taxon>Kitasatosporales</taxon>
        <taxon>Streptomycetaceae</taxon>
        <taxon>Streptomyces</taxon>
    </lineage>
</organism>
<dbReference type="EMBL" id="JAFFZS010000001">
    <property type="protein sequence ID" value="MBN0043036.1"/>
    <property type="molecule type" value="Genomic_DNA"/>
</dbReference>
<comment type="caution">
    <text evidence="4">The sequence shown here is derived from an EMBL/GenBank/DDBJ whole genome shotgun (WGS) entry which is preliminary data.</text>
</comment>
<evidence type="ECO:0000256" key="1">
    <source>
        <dbReference type="ARBA" id="ARBA00022801"/>
    </source>
</evidence>
<dbReference type="SUPFAM" id="SSF55874">
    <property type="entry name" value="ATPase domain of HSP90 chaperone/DNA topoisomerase II/histidine kinase"/>
    <property type="match status" value="1"/>
</dbReference>
<proteinExistence type="predicted"/>
<dbReference type="SUPFAM" id="SSF55781">
    <property type="entry name" value="GAF domain-like"/>
    <property type="match status" value="1"/>
</dbReference>
<feature type="domain" description="GAF" evidence="2">
    <location>
        <begin position="18"/>
        <end position="226"/>
    </location>
</feature>
<accession>A0ABS2VIW5</accession>
<name>A0ABS2VIW5_STRAS</name>
<gene>
    <name evidence="4" type="ORF">JS756_02680</name>
</gene>